<gene>
    <name evidence="3" type="ORF">DAPPUDRAFT_320215</name>
</gene>
<dbReference type="OMA" id="WEVSEWV"/>
<dbReference type="AlphaFoldDB" id="E9GP67"/>
<dbReference type="InParanoid" id="E9GP67"/>
<organism evidence="3 4">
    <name type="scientific">Daphnia pulex</name>
    <name type="common">Water flea</name>
    <dbReference type="NCBI Taxonomy" id="6669"/>
    <lineage>
        <taxon>Eukaryota</taxon>
        <taxon>Metazoa</taxon>
        <taxon>Ecdysozoa</taxon>
        <taxon>Arthropoda</taxon>
        <taxon>Crustacea</taxon>
        <taxon>Branchiopoda</taxon>
        <taxon>Diplostraca</taxon>
        <taxon>Cladocera</taxon>
        <taxon>Anomopoda</taxon>
        <taxon>Daphniidae</taxon>
        <taxon>Daphnia</taxon>
    </lineage>
</organism>
<evidence type="ECO:0000259" key="2">
    <source>
        <dbReference type="Pfam" id="PF10551"/>
    </source>
</evidence>
<accession>E9GP67</accession>
<evidence type="ECO:0000313" key="3">
    <source>
        <dbReference type="EMBL" id="EFX78732.1"/>
    </source>
</evidence>
<dbReference type="PANTHER" id="PTHR20956">
    <property type="entry name" value="HEH2P"/>
    <property type="match status" value="1"/>
</dbReference>
<feature type="compositionally biased region" description="Acidic residues" evidence="1">
    <location>
        <begin position="429"/>
        <end position="443"/>
    </location>
</feature>
<dbReference type="Proteomes" id="UP000000305">
    <property type="component" value="Unassembled WGS sequence"/>
</dbReference>
<dbReference type="EMBL" id="GL732556">
    <property type="protein sequence ID" value="EFX78732.1"/>
    <property type="molecule type" value="Genomic_DNA"/>
</dbReference>
<dbReference type="OrthoDB" id="10029846at2759"/>
<dbReference type="InterPro" id="IPR018289">
    <property type="entry name" value="MULE_transposase_dom"/>
</dbReference>
<dbReference type="PhylomeDB" id="E9GP67"/>
<evidence type="ECO:0000313" key="4">
    <source>
        <dbReference type="Proteomes" id="UP000000305"/>
    </source>
</evidence>
<proteinExistence type="predicted"/>
<sequence length="443" mass="51239">MRKGAPTLFDGKGRSFGIKRKLKTGNVSWRCNCRAPPNPCPATVVQKGQDFMFGTKAHTCKAKLDKSLHAEMRSEVKKEVKSNIYATTAQVVEPIFSKHFEKDPERNLPVLDNIMRVARRAKSQMAPKNPLNMDFDLVDFRPFFPEGFFRADLLKKARRWYIDGTFFITPKPFYQVYVIHAFIRHGELEKQVPLAFVIMSHKRKKDYKAVFGKLIEIIEDPISGYPKVEEIMSDFEAAVWVTLKELLPQSKMQGCGFHLNQAMFKNMKKIGLGPIYNKDNATRTTTDEPKPIAGGKNIETILCNCRRKRQWIKHSLWPPTTWSMFMEHRRTNNNAEGYHNSIKVEVATARVNLVKFFRLMKAEAEKIDWKAKLLSQEQQLQSITKDSTHFNAKLMELWKKFQDKALSSKELLGELAKLSRTQAKKSWEDLENTEGQDEEQESD</sequence>
<dbReference type="KEGG" id="dpx:DAPPUDRAFT_320215"/>
<dbReference type="Pfam" id="PF10551">
    <property type="entry name" value="MULE"/>
    <property type="match status" value="1"/>
</dbReference>
<protein>
    <recommendedName>
        <fullName evidence="2">MULE transposase domain-containing protein</fullName>
    </recommendedName>
</protein>
<feature type="region of interest" description="Disordered" evidence="1">
    <location>
        <begin position="421"/>
        <end position="443"/>
    </location>
</feature>
<keyword evidence="4" id="KW-1185">Reference proteome</keyword>
<reference evidence="3 4" key="1">
    <citation type="journal article" date="2011" name="Science">
        <title>The ecoresponsive genome of Daphnia pulex.</title>
        <authorList>
            <person name="Colbourne J.K."/>
            <person name="Pfrender M.E."/>
            <person name="Gilbert D."/>
            <person name="Thomas W.K."/>
            <person name="Tucker A."/>
            <person name="Oakley T.H."/>
            <person name="Tokishita S."/>
            <person name="Aerts A."/>
            <person name="Arnold G.J."/>
            <person name="Basu M.K."/>
            <person name="Bauer D.J."/>
            <person name="Caceres C.E."/>
            <person name="Carmel L."/>
            <person name="Casola C."/>
            <person name="Choi J.H."/>
            <person name="Detter J.C."/>
            <person name="Dong Q."/>
            <person name="Dusheyko S."/>
            <person name="Eads B.D."/>
            <person name="Frohlich T."/>
            <person name="Geiler-Samerotte K.A."/>
            <person name="Gerlach D."/>
            <person name="Hatcher P."/>
            <person name="Jogdeo S."/>
            <person name="Krijgsveld J."/>
            <person name="Kriventseva E.V."/>
            <person name="Kultz D."/>
            <person name="Laforsch C."/>
            <person name="Lindquist E."/>
            <person name="Lopez J."/>
            <person name="Manak J.R."/>
            <person name="Muller J."/>
            <person name="Pangilinan J."/>
            <person name="Patwardhan R.P."/>
            <person name="Pitluck S."/>
            <person name="Pritham E.J."/>
            <person name="Rechtsteiner A."/>
            <person name="Rho M."/>
            <person name="Rogozin I.B."/>
            <person name="Sakarya O."/>
            <person name="Salamov A."/>
            <person name="Schaack S."/>
            <person name="Shapiro H."/>
            <person name="Shiga Y."/>
            <person name="Skalitzky C."/>
            <person name="Smith Z."/>
            <person name="Souvorov A."/>
            <person name="Sung W."/>
            <person name="Tang Z."/>
            <person name="Tsuchiya D."/>
            <person name="Tu H."/>
            <person name="Vos H."/>
            <person name="Wang M."/>
            <person name="Wolf Y.I."/>
            <person name="Yamagata H."/>
            <person name="Yamada T."/>
            <person name="Ye Y."/>
            <person name="Shaw J.R."/>
            <person name="Andrews J."/>
            <person name="Crease T.J."/>
            <person name="Tang H."/>
            <person name="Lucas S.M."/>
            <person name="Robertson H.M."/>
            <person name="Bork P."/>
            <person name="Koonin E.V."/>
            <person name="Zdobnov E.M."/>
            <person name="Grigoriev I.V."/>
            <person name="Lynch M."/>
            <person name="Boore J.L."/>
        </authorList>
    </citation>
    <scope>NUCLEOTIDE SEQUENCE [LARGE SCALE GENOMIC DNA]</scope>
</reference>
<dbReference type="PANTHER" id="PTHR20956:SF12">
    <property type="entry name" value="FLYWCH-TYPE DOMAIN-CONTAINING PROTEIN"/>
    <property type="match status" value="1"/>
</dbReference>
<evidence type="ECO:0000256" key="1">
    <source>
        <dbReference type="SAM" id="MobiDB-lite"/>
    </source>
</evidence>
<dbReference type="HOGENOM" id="CLU_033585_0_0_1"/>
<feature type="domain" description="MULE transposase" evidence="2">
    <location>
        <begin position="160"/>
        <end position="261"/>
    </location>
</feature>
<name>E9GP67_DAPPU</name>